<dbReference type="RefSeq" id="WP_155843487.1">
    <property type="nucleotide sequence ID" value="NZ_BAAAIA010000008.1"/>
</dbReference>
<gene>
    <name evidence="2" type="ORF">GLX25_16030</name>
</gene>
<keyword evidence="3" id="KW-1185">Reference proteome</keyword>
<feature type="domain" description="SnoaL-like" evidence="1">
    <location>
        <begin position="21"/>
        <end position="123"/>
    </location>
</feature>
<dbReference type="AlphaFoldDB" id="A0A7C9M015"/>
<dbReference type="OrthoDB" id="3681559at2"/>
<protein>
    <recommendedName>
        <fullName evidence="1">SnoaL-like domain-containing protein</fullName>
    </recommendedName>
</protein>
<evidence type="ECO:0000313" key="2">
    <source>
        <dbReference type="EMBL" id="MUN08617.1"/>
    </source>
</evidence>
<evidence type="ECO:0000313" key="3">
    <source>
        <dbReference type="Proteomes" id="UP000480122"/>
    </source>
</evidence>
<proteinExistence type="predicted"/>
<dbReference type="Pfam" id="PF12680">
    <property type="entry name" value="SnoaL_2"/>
    <property type="match status" value="1"/>
</dbReference>
<dbReference type="Proteomes" id="UP000480122">
    <property type="component" value="Unassembled WGS sequence"/>
</dbReference>
<evidence type="ECO:0000259" key="1">
    <source>
        <dbReference type="Pfam" id="PF12680"/>
    </source>
</evidence>
<name>A0A7C9M015_9MICO</name>
<comment type="caution">
    <text evidence="2">The sequence shown here is derived from an EMBL/GenBank/DDBJ whole genome shotgun (WGS) entry which is preliminary data.</text>
</comment>
<sequence length="135" mass="15009">MTNTIDTEMATSLRNEAAVLSLYDAEQRRDITAWEPLWSESGRHTFRFAAPVEPVVGLEALVEATKAKFAERPPYEIHVRTDRLADPTRILARLGLGEATASGRRVEIWCLFRFDADGLIVEIEEIGDTAPGPLA</sequence>
<dbReference type="InterPro" id="IPR032710">
    <property type="entry name" value="NTF2-like_dom_sf"/>
</dbReference>
<dbReference type="EMBL" id="WODA01000025">
    <property type="protein sequence ID" value="MUN08617.1"/>
    <property type="molecule type" value="Genomic_DNA"/>
</dbReference>
<reference evidence="2 3" key="1">
    <citation type="submission" date="2019-11" db="EMBL/GenBank/DDBJ databases">
        <title>Agromyces kandeliae sp. nov., isolated from mangrove soil.</title>
        <authorList>
            <person name="Wang R."/>
        </authorList>
    </citation>
    <scope>NUCLEOTIDE SEQUENCE [LARGE SCALE GENOMIC DNA]</scope>
    <source>
        <strain evidence="2 3">JCM 11431</strain>
    </source>
</reference>
<accession>A0A7C9M015</accession>
<dbReference type="InterPro" id="IPR037401">
    <property type="entry name" value="SnoaL-like"/>
</dbReference>
<dbReference type="SUPFAM" id="SSF54427">
    <property type="entry name" value="NTF2-like"/>
    <property type="match status" value="1"/>
</dbReference>
<organism evidence="2 3">
    <name type="scientific">Agromyces luteolus</name>
    <dbReference type="NCBI Taxonomy" id="88373"/>
    <lineage>
        <taxon>Bacteria</taxon>
        <taxon>Bacillati</taxon>
        <taxon>Actinomycetota</taxon>
        <taxon>Actinomycetes</taxon>
        <taxon>Micrococcales</taxon>
        <taxon>Microbacteriaceae</taxon>
        <taxon>Agromyces</taxon>
    </lineage>
</organism>
<dbReference type="Gene3D" id="3.10.450.50">
    <property type="match status" value="1"/>
</dbReference>